<organism evidence="17 18">
    <name type="scientific">Aspergillus ustus</name>
    <dbReference type="NCBI Taxonomy" id="40382"/>
    <lineage>
        <taxon>Eukaryota</taxon>
        <taxon>Fungi</taxon>
        <taxon>Dikarya</taxon>
        <taxon>Ascomycota</taxon>
        <taxon>Pezizomycotina</taxon>
        <taxon>Eurotiomycetes</taxon>
        <taxon>Eurotiomycetidae</taxon>
        <taxon>Eurotiales</taxon>
        <taxon>Aspergillaceae</taxon>
        <taxon>Aspergillus</taxon>
        <taxon>Aspergillus subgen. Nidulantes</taxon>
    </lineage>
</organism>
<dbReference type="Pfam" id="PF16073">
    <property type="entry name" value="SAT"/>
    <property type="match status" value="1"/>
</dbReference>
<evidence type="ECO:0000256" key="9">
    <source>
        <dbReference type="ARBA" id="ARBA00023004"/>
    </source>
</evidence>
<protein>
    <submittedName>
        <fullName evidence="17">Polyketide synthase</fullName>
    </submittedName>
</protein>
<keyword evidence="5 10" id="KW-0349">Heme</keyword>
<dbReference type="InterPro" id="IPR014043">
    <property type="entry name" value="Acyl_transferase_dom"/>
</dbReference>
<dbReference type="Pfam" id="PF00109">
    <property type="entry name" value="ketoacyl-synt"/>
    <property type="match status" value="1"/>
</dbReference>
<dbReference type="Gene3D" id="1.10.630.10">
    <property type="entry name" value="Cytochrome P450"/>
    <property type="match status" value="1"/>
</dbReference>
<dbReference type="InterPro" id="IPR001227">
    <property type="entry name" value="Ac_transferase_dom_sf"/>
</dbReference>
<dbReference type="InterPro" id="IPR020841">
    <property type="entry name" value="PKS_Beta-ketoAc_synthase_dom"/>
</dbReference>
<dbReference type="InterPro" id="IPR006162">
    <property type="entry name" value="Ppantetheine_attach_site"/>
</dbReference>
<keyword evidence="4" id="KW-0597">Phosphoprotein</keyword>
<feature type="region of interest" description="C-terminal hotdog fold" evidence="11">
    <location>
        <begin position="1997"/>
        <end position="2148"/>
    </location>
</feature>
<evidence type="ECO:0000256" key="8">
    <source>
        <dbReference type="ARBA" id="ARBA00023002"/>
    </source>
</evidence>
<evidence type="ECO:0000256" key="13">
    <source>
        <dbReference type="SAM" id="Phobius"/>
    </source>
</evidence>
<keyword evidence="6" id="KW-0808">Transferase</keyword>
<keyword evidence="13" id="KW-0472">Membrane</keyword>
<evidence type="ECO:0000256" key="6">
    <source>
        <dbReference type="ARBA" id="ARBA00022679"/>
    </source>
</evidence>
<dbReference type="Pfam" id="PF00975">
    <property type="entry name" value="Thioesterase"/>
    <property type="match status" value="1"/>
</dbReference>
<dbReference type="InterPro" id="IPR018201">
    <property type="entry name" value="Ketoacyl_synth_AS"/>
</dbReference>
<keyword evidence="18" id="KW-1185">Reference proteome</keyword>
<feature type="region of interest" description="Disordered" evidence="12">
    <location>
        <begin position="2167"/>
        <end position="2186"/>
    </location>
</feature>
<keyword evidence="7 10" id="KW-0479">Metal-binding</keyword>
<dbReference type="Pfam" id="PF00698">
    <property type="entry name" value="Acyl_transf_1"/>
    <property type="match status" value="1"/>
</dbReference>
<evidence type="ECO:0000313" key="17">
    <source>
        <dbReference type="EMBL" id="KIA75890.1"/>
    </source>
</evidence>
<dbReference type="Gene3D" id="1.10.1200.10">
    <property type="entry name" value="ACP-like"/>
    <property type="match status" value="2"/>
</dbReference>
<dbReference type="InterPro" id="IPR042104">
    <property type="entry name" value="PKS_dehydratase_sf"/>
</dbReference>
<evidence type="ECO:0000256" key="1">
    <source>
        <dbReference type="ARBA" id="ARBA00001971"/>
    </source>
</evidence>
<dbReference type="SMART" id="SM00827">
    <property type="entry name" value="PKS_AT"/>
    <property type="match status" value="1"/>
</dbReference>
<evidence type="ECO:0000256" key="2">
    <source>
        <dbReference type="ARBA" id="ARBA00010617"/>
    </source>
</evidence>
<dbReference type="InterPro" id="IPR049900">
    <property type="entry name" value="PKS_mFAS_DH"/>
</dbReference>
<feature type="active site" description="Proton acceptor; for dehydratase activity" evidence="11">
    <location>
        <position position="1867"/>
    </location>
</feature>
<dbReference type="Proteomes" id="UP000053475">
    <property type="component" value="Unassembled WGS sequence"/>
</dbReference>
<dbReference type="GO" id="GO:0016705">
    <property type="term" value="F:oxidoreductase activity, acting on paired donors, with incorporation or reduction of molecular oxygen"/>
    <property type="evidence" value="ECO:0007669"/>
    <property type="project" value="InterPro"/>
</dbReference>
<comment type="caution">
    <text evidence="17">The sequence shown here is derived from an EMBL/GenBank/DDBJ whole genome shotgun (WGS) entry which is preliminary data.</text>
</comment>
<feature type="region of interest" description="Disordered" evidence="12">
    <location>
        <begin position="2380"/>
        <end position="2404"/>
    </location>
</feature>
<evidence type="ECO:0000259" key="16">
    <source>
        <dbReference type="PROSITE" id="PS52019"/>
    </source>
</evidence>
<feature type="region of interest" description="N-terminal hotdog fold" evidence="11">
    <location>
        <begin position="1835"/>
        <end position="1968"/>
    </location>
</feature>
<keyword evidence="13" id="KW-0812">Transmembrane</keyword>
<evidence type="ECO:0000256" key="5">
    <source>
        <dbReference type="ARBA" id="ARBA00022617"/>
    </source>
</evidence>
<keyword evidence="8" id="KW-0560">Oxidoreductase</keyword>
<dbReference type="InterPro" id="IPR030918">
    <property type="entry name" value="PT_fungal_PKS"/>
</dbReference>
<evidence type="ECO:0000313" key="18">
    <source>
        <dbReference type="Proteomes" id="UP000053475"/>
    </source>
</evidence>
<evidence type="ECO:0000259" key="15">
    <source>
        <dbReference type="PROSITE" id="PS52004"/>
    </source>
</evidence>
<feature type="domain" description="Carrier" evidence="14">
    <location>
        <begin position="2188"/>
        <end position="2265"/>
    </location>
</feature>
<dbReference type="InterPro" id="IPR001031">
    <property type="entry name" value="Thioesterase"/>
</dbReference>
<dbReference type="GO" id="GO:0020037">
    <property type="term" value="F:heme binding"/>
    <property type="evidence" value="ECO:0007669"/>
    <property type="project" value="InterPro"/>
</dbReference>
<dbReference type="PROSITE" id="PS52004">
    <property type="entry name" value="KS3_2"/>
    <property type="match status" value="1"/>
</dbReference>
<evidence type="ECO:0000256" key="10">
    <source>
        <dbReference type="PIRSR" id="PIRSR602403-1"/>
    </source>
</evidence>
<dbReference type="SUPFAM" id="SSF52151">
    <property type="entry name" value="FabD/lysophospholipase-like"/>
    <property type="match status" value="1"/>
</dbReference>
<sequence length="2679" mass="291142">MAILTQLANPGTGTPTWIILGAVAVLAVYLKVYIASKRANLPIYSTHSGWLGSWHDSLDYLRDSPGVLRAGYERYSKHDLFYQLRTPVRWVIVVPPRFVDEVRTAPPTHLSAKEAANDIQQAKYTVAPIVEADKFHFHIIKTQLTPNLEHGISDLLDEIRLAFDQEIGSPAEWKPVVMARAAHRIATRTANRLLVGAPLCRNEEYLQMSIRYTIDVFGGADKLRAWPDFLKSTVTYFVSSVGERQKVARKHLLPYIKDRLQEADRLGKVSPKNKPVDSLQWVIDAAPNALERDPERLMYRLLHLNVAAVHTTSVTFLNCAYDLALHTDTHEELRDEVQRAVAEDGWTARGLAKMRKLDSFMLESQRLAPIASSQMTRAVTKDFTFSDGTTVPKGSYVLVPMHAMYLDDRLYPDASTFDAFRWSRLRDQPGDENRYQFVTTSPTHINFGHGKDACPGRFFAAQEIKLLLAHVLLHYDVRLEDSSAGLPPPTCHGPVTEPRVIEFGGRSANFVRLRDLACDLACIGNRGRLVDRLNLVLLGDQTSNVSALLKKLLLAAPHSVAQTEFIRDASAALRAQSDRLRPFQRVHLPSFTNIHDLARIYHESHGVCHPSISSALLCVTQLLQIFRYFEGRGRRPENNELITVAGLCTGSLVAAAYAASASLDDLKHLAVPTVSMAFQMGLQAATASSMLHEQGTPLGSWSIAIPKMTEDEALSALNIYDAGGHLSLRHRCFVSAVGLKSVTISGSPPALNRFAESLTASQPSRKIIWLPIYAGYHASHIHTVLDFPSFLSRCGIDAELLSSFKTLKTLLSPLTGQPVDSPNALGLFKTVVHHTLQAPLRLDLILDRCERLIQDNGISTVRIDAVGPTPVAESLAATLRGGTQATVSVHDLVALEPGVDEYRPSASFSHAPLAIVGMAGRFPGSDSAEGLWSVLEQGLDLHRVIPKDRFDVESHVDASGKAKNTSWTPYGCFIDRPGEFDPRFFNMSPREALQTDPMQRLALVTAYEALEMAGFVPNRTRSTALNRVGTFYGQTSDDYRDVNAAQDIGTYFITGGIRAFGPGRINYFFKFTGPSYNVDTACSSSLAAIQLACTSLWSGDCDTAIAGGLSVLTSPDLYSGLSRGQFLSQSGSCKTFDNGADGYCRADGVGSIIIKRLSDAERDRDNILAVVLGAGTNHSANAISITHPHAETQSTLYREVLAQAGVDPTDVGYVEMHGTGTQAGDGTEMKSVVEVFAPAKPARAEENPLFVGALKANIGHGEASSGVASLVKAILTFKHSALPPHVGIKNEINRGFPDLKARNVRIPFKMTPFVQRNGKKRTILVNNFSAAGGNTALLIQEPPTLAVRHDIEPRPLHPVTVSGHTKSALLNNLDRLTSFLSTNPETSPIDLSYTTTARRRHHTFRATVTGTSIEGIKKALAEKQTTLSTLSTPQKTTHPVIFTFTGQGTTYPALARELYTTSSQFRADIDHFDGIAHQQGFPSFLPVLDGSTVDLDALSPIQTQLALVCVQVALARLWSSLGIKPAAVVGHSLGEYAALQVSGVLSISDTIYLVGYRARLLESRCEMHSHAMLAVATDEATTLATLPSDLRSAVEVACANSPRETVLAAPGASIDAAAEYLASRNIRATKLRVPFAFHSAQVDPILQSLEEVAKVVNMGTPQIPIISPLAARVLREGEQVIDARYLREHCRQPVRFAAALQNAKDSGLILDSTVFIEIGPHPICSGMVRSILGEGAQQTLLATLKRKENPWKTLVGTLASLHDLGFNVNWSEYHRDFEASCRLLTLPAYAFDNKNYWIEYRNDWTLRKGEPAVQVSGSKEADITPAPKHLSHSVHRVVSEVYDGESPVAVFETDLSAPQIHAAISGHRVNGSALCPSSVYADVALTIADHIHKQPSSGFPQSGYNVTSMEVQNPLIIKEPQDTETRVLRIYARPNRQLQTIAITFASAEGKTETNHAGCVIEFGSPDKWLRRWSHDLYLVQDRISALQKHADSDSGDVSRLSSRLAYRLFGALVDYAPGYQRMDRVVLDSGLFEATATVKLDERAAGGDDAGFVYSPYWVDALLHLSGFIMNGNDSLDYSEAVYISHGWEGLRFAKPLTPGGEYQVYVRMLPRDKTVVGGNVFMLRDGEIVGFAEDLRFQRVPRAVLDMLLPPVGAKKAVARKAPKQTIVSPENPPVKKALPVASQPPSVHAKGDAFLDTIAAELGLASSEISLDDTLSDLGVDSLMSLTLASKLIEQFGVSISHADFMSSSTIRDLLALLHGKNGTAPGPAVQNTQDTIPIAYAPPAPPPPFTAVETFTPDSTDDDAAELVRTLIIEETGVAAEDLEPTADLSELGVDSLMSLAILARLREAGIELPTSFFLENRTMTDVFRGLARNQGVETPQSHTSESSSSSSSTASSSNDPVIESAFHSRPLLLQRRSNPSSTANLFLFPDGSGTPFAYAALDSIGPDFDVYGLVCPFIDSPEQWSIGIEATVKIYLDAVRQKQGHGPYHLGGWSVGGVIAYEASKQLLEAGQEVGSIILIDAPCPVTLPPMPASLIERLASKGVFGEFVDTQGAAGGKQQTLLAHFDATVKNLAGYKPSAITAAPGKVPSTLIVWAQEGVDPSPGSSNVPLNPTESWILDDRKDTGSNGWELLLPTQKISTRSVPGNHFTMMAGQNVVSVSGVLQEYFRSGAFE</sequence>
<dbReference type="InterPro" id="IPR050091">
    <property type="entry name" value="PKS_NRPS_Biosynth_Enz"/>
</dbReference>
<accession>A0A0C1C463</accession>
<dbReference type="InterPro" id="IPR016039">
    <property type="entry name" value="Thiolase-like"/>
</dbReference>
<feature type="active site" description="Proton donor; for dehydratase activity" evidence="11">
    <location>
        <position position="2061"/>
    </location>
</feature>
<dbReference type="SMART" id="SM00823">
    <property type="entry name" value="PKS_PP"/>
    <property type="match status" value="2"/>
</dbReference>
<dbReference type="Gene3D" id="3.40.47.10">
    <property type="match status" value="1"/>
</dbReference>
<dbReference type="CDD" id="cd00833">
    <property type="entry name" value="PKS"/>
    <property type="match status" value="1"/>
</dbReference>
<dbReference type="PROSITE" id="PS50075">
    <property type="entry name" value="CARRIER"/>
    <property type="match status" value="2"/>
</dbReference>
<dbReference type="GO" id="GO:0004315">
    <property type="term" value="F:3-oxoacyl-[acyl-carrier-protein] synthase activity"/>
    <property type="evidence" value="ECO:0007669"/>
    <property type="project" value="InterPro"/>
</dbReference>
<dbReference type="InterPro" id="IPR036736">
    <property type="entry name" value="ACP-like_sf"/>
</dbReference>
<feature type="transmembrane region" description="Helical" evidence="13">
    <location>
        <begin position="16"/>
        <end position="34"/>
    </location>
</feature>
<dbReference type="SUPFAM" id="SSF48264">
    <property type="entry name" value="Cytochrome P450"/>
    <property type="match status" value="1"/>
</dbReference>
<dbReference type="SMART" id="SM01294">
    <property type="entry name" value="PKS_PP_betabranch"/>
    <property type="match status" value="1"/>
</dbReference>
<proteinExistence type="inferred from homology"/>
<dbReference type="InterPro" id="IPR020806">
    <property type="entry name" value="PKS_PP-bd"/>
</dbReference>
<dbReference type="Gene3D" id="3.10.129.110">
    <property type="entry name" value="Polyketide synthase dehydratase"/>
    <property type="match status" value="1"/>
</dbReference>
<dbReference type="NCBIfam" id="TIGR04532">
    <property type="entry name" value="PT_fungal_PKS"/>
    <property type="match status" value="1"/>
</dbReference>
<name>A0A0C1C463_ASPUT</name>
<dbReference type="GO" id="GO:0004312">
    <property type="term" value="F:fatty acid synthase activity"/>
    <property type="evidence" value="ECO:0007669"/>
    <property type="project" value="TreeGrafter"/>
</dbReference>
<dbReference type="InterPro" id="IPR032088">
    <property type="entry name" value="SAT"/>
</dbReference>
<dbReference type="GO" id="GO:0006633">
    <property type="term" value="P:fatty acid biosynthetic process"/>
    <property type="evidence" value="ECO:0007669"/>
    <property type="project" value="InterPro"/>
</dbReference>
<evidence type="ECO:0000256" key="11">
    <source>
        <dbReference type="PROSITE-ProRule" id="PRU01363"/>
    </source>
</evidence>
<dbReference type="Pfam" id="PF22621">
    <property type="entry name" value="CurL-like_PKS_C"/>
    <property type="match status" value="1"/>
</dbReference>
<dbReference type="Gene3D" id="3.40.50.1820">
    <property type="entry name" value="alpha/beta hydrolase"/>
    <property type="match status" value="1"/>
</dbReference>
<comment type="cofactor">
    <cofactor evidence="1 10">
        <name>heme</name>
        <dbReference type="ChEBI" id="CHEBI:30413"/>
    </cofactor>
</comment>
<evidence type="ECO:0000256" key="4">
    <source>
        <dbReference type="ARBA" id="ARBA00022553"/>
    </source>
</evidence>
<dbReference type="PROSITE" id="PS52019">
    <property type="entry name" value="PKS_MFAS_DH"/>
    <property type="match status" value="1"/>
</dbReference>
<feature type="binding site" description="axial binding residue" evidence="10">
    <location>
        <position position="454"/>
    </location>
    <ligand>
        <name>heme</name>
        <dbReference type="ChEBI" id="CHEBI:30413"/>
    </ligand>
    <ligandPart>
        <name>Fe</name>
        <dbReference type="ChEBI" id="CHEBI:18248"/>
    </ligandPart>
</feature>
<evidence type="ECO:0000259" key="14">
    <source>
        <dbReference type="PROSITE" id="PS50075"/>
    </source>
</evidence>
<dbReference type="PANTHER" id="PTHR43775">
    <property type="entry name" value="FATTY ACID SYNTHASE"/>
    <property type="match status" value="1"/>
</dbReference>
<comment type="similarity">
    <text evidence="2">Belongs to the cytochrome P450 family.</text>
</comment>
<evidence type="ECO:0000256" key="12">
    <source>
        <dbReference type="SAM" id="MobiDB-lite"/>
    </source>
</evidence>
<dbReference type="Gene3D" id="3.30.70.3290">
    <property type="match status" value="1"/>
</dbReference>
<dbReference type="Gene3D" id="3.40.366.10">
    <property type="entry name" value="Malonyl-Coenzyme A Acyl Carrier Protein, domain 2"/>
    <property type="match status" value="2"/>
</dbReference>
<dbReference type="SUPFAM" id="SSF55048">
    <property type="entry name" value="Probable ACP-binding domain of malonyl-CoA ACP transacylase"/>
    <property type="match status" value="1"/>
</dbReference>
<feature type="compositionally biased region" description="Low complexity" evidence="12">
    <location>
        <begin position="2386"/>
        <end position="2402"/>
    </location>
</feature>
<gene>
    <name evidence="17" type="ORF">HK57_00332</name>
</gene>
<dbReference type="InterPro" id="IPR002403">
    <property type="entry name" value="Cyt_P450_E_grp-IV"/>
</dbReference>
<dbReference type="Pfam" id="PF00550">
    <property type="entry name" value="PP-binding"/>
    <property type="match status" value="2"/>
</dbReference>
<keyword evidence="9 10" id="KW-0408">Iron</keyword>
<dbReference type="InterPro" id="IPR029058">
    <property type="entry name" value="AB_hydrolase_fold"/>
</dbReference>
<dbReference type="Pfam" id="PF02801">
    <property type="entry name" value="Ketoacyl-synt_C"/>
    <property type="match status" value="1"/>
</dbReference>
<dbReference type="GO" id="GO:0005506">
    <property type="term" value="F:iron ion binding"/>
    <property type="evidence" value="ECO:0007669"/>
    <property type="project" value="InterPro"/>
</dbReference>
<dbReference type="Pfam" id="PF00067">
    <property type="entry name" value="p450"/>
    <property type="match status" value="1"/>
</dbReference>
<dbReference type="FunFam" id="3.40.366.10:FF:000002">
    <property type="entry name" value="Probable polyketide synthase 2"/>
    <property type="match status" value="1"/>
</dbReference>
<dbReference type="SUPFAM" id="SSF53901">
    <property type="entry name" value="Thiolase-like"/>
    <property type="match status" value="1"/>
</dbReference>
<dbReference type="PANTHER" id="PTHR43775:SF37">
    <property type="entry name" value="SI:DKEY-61P9.11"/>
    <property type="match status" value="1"/>
</dbReference>
<keyword evidence="13" id="KW-1133">Transmembrane helix</keyword>
<keyword evidence="3" id="KW-0596">Phosphopantetheine</keyword>
<feature type="domain" description="Carrier" evidence="14">
    <location>
        <begin position="2306"/>
        <end position="2379"/>
    </location>
</feature>
<dbReference type="GO" id="GO:0031177">
    <property type="term" value="F:phosphopantetheine binding"/>
    <property type="evidence" value="ECO:0007669"/>
    <property type="project" value="InterPro"/>
</dbReference>
<dbReference type="EMBL" id="JOMC01000028">
    <property type="protein sequence ID" value="KIA75890.1"/>
    <property type="molecule type" value="Genomic_DNA"/>
</dbReference>
<dbReference type="InterPro" id="IPR016036">
    <property type="entry name" value="Malonyl_transacylase_ACP-bd"/>
</dbReference>
<dbReference type="SMART" id="SM00825">
    <property type="entry name" value="PKS_KS"/>
    <property type="match status" value="1"/>
</dbReference>
<dbReference type="InterPro" id="IPR009081">
    <property type="entry name" value="PP-bd_ACP"/>
</dbReference>
<evidence type="ECO:0000256" key="7">
    <source>
        <dbReference type="ARBA" id="ARBA00022723"/>
    </source>
</evidence>
<dbReference type="InterPro" id="IPR014031">
    <property type="entry name" value="Ketoacyl_synth_C"/>
</dbReference>
<dbReference type="InterPro" id="IPR036396">
    <property type="entry name" value="Cyt_P450_sf"/>
</dbReference>
<evidence type="ECO:0000256" key="3">
    <source>
        <dbReference type="ARBA" id="ARBA00022450"/>
    </source>
</evidence>
<feature type="domain" description="Ketosynthase family 3 (KS3)" evidence="15">
    <location>
        <begin position="910"/>
        <end position="1341"/>
    </location>
</feature>
<feature type="domain" description="PKS/mFAS DH" evidence="16">
    <location>
        <begin position="1835"/>
        <end position="2148"/>
    </location>
</feature>
<dbReference type="InterPro" id="IPR016035">
    <property type="entry name" value="Acyl_Trfase/lysoPLipase"/>
</dbReference>
<dbReference type="PROSITE" id="PS00606">
    <property type="entry name" value="KS3_1"/>
    <property type="match status" value="1"/>
</dbReference>
<dbReference type="CDD" id="cd11041">
    <property type="entry name" value="CYP503A1-like"/>
    <property type="match status" value="1"/>
</dbReference>
<dbReference type="InterPro" id="IPR020802">
    <property type="entry name" value="TesA-like"/>
</dbReference>
<dbReference type="PROSITE" id="PS00012">
    <property type="entry name" value="PHOSPHOPANTETHEINE"/>
    <property type="match status" value="2"/>
</dbReference>
<dbReference type="PRINTS" id="PR00465">
    <property type="entry name" value="EP450IV"/>
</dbReference>
<reference evidence="17 18" key="1">
    <citation type="submission" date="2014-11" db="EMBL/GenBank/DDBJ databases">
        <title>Genomics derived discovery of secondary metabolites biosynthetic gene clusters in Aspergillus ustus.</title>
        <authorList>
            <person name="Pi B."/>
            <person name="Dai F."/>
            <person name="Song X."/>
            <person name="Zhu C."/>
            <person name="Li H."/>
            <person name="Yu D."/>
        </authorList>
    </citation>
    <scope>NUCLEOTIDE SEQUENCE [LARGE SCALE GENOMIC DNA]</scope>
    <source>
        <strain evidence="17 18">3.3904</strain>
    </source>
</reference>
<dbReference type="InterPro" id="IPR014030">
    <property type="entry name" value="Ketoacyl_synth_N"/>
</dbReference>
<dbReference type="InterPro" id="IPR001128">
    <property type="entry name" value="Cyt_P450"/>
</dbReference>
<dbReference type="SMART" id="SM00824">
    <property type="entry name" value="PKS_TE"/>
    <property type="match status" value="1"/>
</dbReference>
<dbReference type="GO" id="GO:0004497">
    <property type="term" value="F:monooxygenase activity"/>
    <property type="evidence" value="ECO:0007669"/>
    <property type="project" value="InterPro"/>
</dbReference>
<dbReference type="SUPFAM" id="SSF47336">
    <property type="entry name" value="ACP-like"/>
    <property type="match status" value="2"/>
</dbReference>
<dbReference type="SUPFAM" id="SSF53474">
    <property type="entry name" value="alpha/beta-Hydrolases"/>
    <property type="match status" value="1"/>
</dbReference>